<comment type="subcellular location">
    <subcellularLocation>
        <location evidence="2">Secreted</location>
    </subcellularLocation>
</comment>
<protein>
    <submittedName>
        <fullName evidence="14">S8 family serine peptidase</fullName>
    </submittedName>
</protein>
<evidence type="ECO:0000256" key="7">
    <source>
        <dbReference type="ARBA" id="ARBA00022801"/>
    </source>
</evidence>
<organism evidence="14 15">
    <name type="scientific">Lentibacillus kimchii</name>
    <dbReference type="NCBI Taxonomy" id="1542911"/>
    <lineage>
        <taxon>Bacteria</taxon>
        <taxon>Bacillati</taxon>
        <taxon>Bacillota</taxon>
        <taxon>Bacilli</taxon>
        <taxon>Bacillales</taxon>
        <taxon>Bacillaceae</taxon>
        <taxon>Lentibacillus</taxon>
    </lineage>
</organism>
<dbReference type="InterPro" id="IPR023828">
    <property type="entry name" value="Peptidase_S8_Ser-AS"/>
</dbReference>
<dbReference type="Gene3D" id="3.40.50.200">
    <property type="entry name" value="Peptidase S8/S53 domain"/>
    <property type="match status" value="1"/>
</dbReference>
<dbReference type="InterPro" id="IPR050131">
    <property type="entry name" value="Peptidase_S8_subtilisin-like"/>
</dbReference>
<sequence>MLHLKRILAATLVCSAAVMAFGSAGLSAEAKDLQDERAKQAIGAYEDMPMFQHHKSSRPVKQLQSMDLESIHNREVVIKLKAGADVSAEKWGLEQASRDSGMQSDRYIVARVPEDSDFDKTVRAIADDGQVEQAEPNYERQLHGPSVSDESDEPWYTGKINLDGAHQKTKGSADTVIAVLDSGVNADHPALKGRILDGYNFIGDNKDTSDDLGHGTAVSSLIAAASSEEAMTGMDLNAGILPVKVTGPTGTVTTDHIVDGIYYAIEHDADIMNMSYGAGLYSELEKDAIADAYDAGITLVAAAGNEASSLPSFPASYPGVLNVSATGKDDTLTSFSSYGNTIDMAAPGKAIKAADPEGGYHEVDGTSFSAPLVSGLAGLVKAEHPDWTNNEMAWALEDGAFAVDNVEWNDERGYGRMDADRTLERDELPDWRDNAPSQKGEAEPITAFQKEQNAINYPMDVDWYRFEVEDDGLVTIDVTIPTDTLDLVVALDDPDGKRRFYDDGENGEDESFSFQAEKGTYHLSVYDDNQHWSASDYTIKAKSTQFSDVKHYQEPIAQLVEQDIIRGYPNGEFKPKHNITRLQAVHMILKEMAIDPENYDAPNPGFKDIDQDSATYASMKTAADLGILTGKDNGTADPYGKLTRGQMAAIMVSAYDLKGSADVEFADIASDHWAHDVISKLVANDIAKGYEDQTFRPNETISREHFAIMLNAVVPGT</sequence>
<dbReference type="PROSITE" id="PS00138">
    <property type="entry name" value="SUBTILASE_SER"/>
    <property type="match status" value="1"/>
</dbReference>
<dbReference type="InterPro" id="IPR007280">
    <property type="entry name" value="Peptidase_C_arc/bac"/>
</dbReference>
<feature type="domain" description="SLH" evidence="13">
    <location>
        <begin position="539"/>
        <end position="602"/>
    </location>
</feature>
<evidence type="ECO:0000256" key="1">
    <source>
        <dbReference type="ARBA" id="ARBA00001913"/>
    </source>
</evidence>
<dbReference type="PANTHER" id="PTHR43806:SF11">
    <property type="entry name" value="CEREVISIN-RELATED"/>
    <property type="match status" value="1"/>
</dbReference>
<evidence type="ECO:0000256" key="2">
    <source>
        <dbReference type="ARBA" id="ARBA00004613"/>
    </source>
</evidence>
<evidence type="ECO:0000256" key="11">
    <source>
        <dbReference type="RuleBase" id="RU003355"/>
    </source>
</evidence>
<comment type="caution">
    <text evidence="14">The sequence shown here is derived from an EMBL/GenBank/DDBJ whole genome shotgun (WGS) entry which is preliminary data.</text>
</comment>
<evidence type="ECO:0000256" key="4">
    <source>
        <dbReference type="ARBA" id="ARBA00022525"/>
    </source>
</evidence>
<dbReference type="InterPro" id="IPR001119">
    <property type="entry name" value="SLH_dom"/>
</dbReference>
<dbReference type="Pfam" id="PF00395">
    <property type="entry name" value="SLH"/>
    <property type="match status" value="3"/>
</dbReference>
<keyword evidence="5 10" id="KW-0645">Protease</keyword>
<dbReference type="InterPro" id="IPR036852">
    <property type="entry name" value="Peptidase_S8/S53_dom_sf"/>
</dbReference>
<gene>
    <name evidence="14" type="ORF">ACFQU8_07605</name>
</gene>
<dbReference type="InterPro" id="IPR015500">
    <property type="entry name" value="Peptidase_S8_subtilisin-rel"/>
</dbReference>
<dbReference type="PROSITE" id="PS51272">
    <property type="entry name" value="SLH"/>
    <property type="match status" value="3"/>
</dbReference>
<dbReference type="InterPro" id="IPR023827">
    <property type="entry name" value="Peptidase_S8_Asp-AS"/>
</dbReference>
<dbReference type="SUPFAM" id="SSF89260">
    <property type="entry name" value="Collagen-binding domain"/>
    <property type="match status" value="1"/>
</dbReference>
<feature type="active site" description="Charge relay system" evidence="10">
    <location>
        <position position="367"/>
    </location>
</feature>
<feature type="domain" description="SLH" evidence="13">
    <location>
        <begin position="603"/>
        <end position="660"/>
    </location>
</feature>
<evidence type="ECO:0000256" key="6">
    <source>
        <dbReference type="ARBA" id="ARBA00022729"/>
    </source>
</evidence>
<dbReference type="EMBL" id="JBHTGR010000015">
    <property type="protein sequence ID" value="MFC7747100.1"/>
    <property type="molecule type" value="Genomic_DNA"/>
</dbReference>
<keyword evidence="4" id="KW-0964">Secreted</keyword>
<keyword evidence="6 12" id="KW-0732">Signal</keyword>
<dbReference type="InterPro" id="IPR000209">
    <property type="entry name" value="Peptidase_S8/S53_dom"/>
</dbReference>
<evidence type="ECO:0000256" key="12">
    <source>
        <dbReference type="SAM" id="SignalP"/>
    </source>
</evidence>
<evidence type="ECO:0000256" key="3">
    <source>
        <dbReference type="ARBA" id="ARBA00011073"/>
    </source>
</evidence>
<keyword evidence="7 10" id="KW-0378">Hydrolase</keyword>
<comment type="cofactor">
    <cofactor evidence="1">
        <name>Ca(2+)</name>
        <dbReference type="ChEBI" id="CHEBI:29108"/>
    </cofactor>
</comment>
<evidence type="ECO:0000256" key="5">
    <source>
        <dbReference type="ARBA" id="ARBA00022670"/>
    </source>
</evidence>
<evidence type="ECO:0000313" key="15">
    <source>
        <dbReference type="Proteomes" id="UP001596620"/>
    </source>
</evidence>
<dbReference type="Gene3D" id="2.60.120.380">
    <property type="match status" value="1"/>
</dbReference>
<feature type="active site" description="Charge relay system" evidence="10">
    <location>
        <position position="214"/>
    </location>
</feature>
<reference evidence="15" key="1">
    <citation type="journal article" date="2019" name="Int. J. Syst. Evol. Microbiol.">
        <title>The Global Catalogue of Microorganisms (GCM) 10K type strain sequencing project: providing services to taxonomists for standard genome sequencing and annotation.</title>
        <authorList>
            <consortium name="The Broad Institute Genomics Platform"/>
            <consortium name="The Broad Institute Genome Sequencing Center for Infectious Disease"/>
            <person name="Wu L."/>
            <person name="Ma J."/>
        </authorList>
    </citation>
    <scope>NUCLEOTIDE SEQUENCE [LARGE SCALE GENOMIC DNA]</scope>
    <source>
        <strain evidence="15">JCM 30234</strain>
    </source>
</reference>
<accession>A0ABW2UWR2</accession>
<dbReference type="RefSeq" id="WP_382358620.1">
    <property type="nucleotide sequence ID" value="NZ_JBHTGR010000015.1"/>
</dbReference>
<dbReference type="PRINTS" id="PR00723">
    <property type="entry name" value="SUBTILISIN"/>
</dbReference>
<feature type="domain" description="SLH" evidence="13">
    <location>
        <begin position="661"/>
        <end position="717"/>
    </location>
</feature>
<name>A0ABW2UWR2_9BACI</name>
<dbReference type="Pfam" id="PF00082">
    <property type="entry name" value="Peptidase_S8"/>
    <property type="match status" value="1"/>
</dbReference>
<feature type="chain" id="PRO_5046086433" evidence="12">
    <location>
        <begin position="21"/>
        <end position="717"/>
    </location>
</feature>
<proteinExistence type="inferred from homology"/>
<dbReference type="PROSITE" id="PS00136">
    <property type="entry name" value="SUBTILASE_ASP"/>
    <property type="match status" value="1"/>
</dbReference>
<evidence type="ECO:0000256" key="9">
    <source>
        <dbReference type="ARBA" id="ARBA00022837"/>
    </source>
</evidence>
<feature type="active site" description="Charge relay system" evidence="10">
    <location>
        <position position="181"/>
    </location>
</feature>
<evidence type="ECO:0000313" key="14">
    <source>
        <dbReference type="EMBL" id="MFC7747100.1"/>
    </source>
</evidence>
<feature type="signal peptide" evidence="12">
    <location>
        <begin position="1"/>
        <end position="20"/>
    </location>
</feature>
<comment type="similarity">
    <text evidence="3 10 11">Belongs to the peptidase S8 family.</text>
</comment>
<keyword evidence="9" id="KW-0106">Calcium</keyword>
<dbReference type="Proteomes" id="UP001596620">
    <property type="component" value="Unassembled WGS sequence"/>
</dbReference>
<dbReference type="PANTHER" id="PTHR43806">
    <property type="entry name" value="PEPTIDASE S8"/>
    <property type="match status" value="1"/>
</dbReference>
<dbReference type="SUPFAM" id="SSF52743">
    <property type="entry name" value="Subtilisin-like"/>
    <property type="match status" value="1"/>
</dbReference>
<evidence type="ECO:0000256" key="8">
    <source>
        <dbReference type="ARBA" id="ARBA00022825"/>
    </source>
</evidence>
<dbReference type="InterPro" id="IPR022398">
    <property type="entry name" value="Peptidase_S8_His-AS"/>
</dbReference>
<keyword evidence="8 10" id="KW-0720">Serine protease</keyword>
<keyword evidence="15" id="KW-1185">Reference proteome</keyword>
<dbReference type="PROSITE" id="PS00137">
    <property type="entry name" value="SUBTILASE_HIS"/>
    <property type="match status" value="1"/>
</dbReference>
<dbReference type="Pfam" id="PF04151">
    <property type="entry name" value="PPC"/>
    <property type="match status" value="1"/>
</dbReference>
<dbReference type="PROSITE" id="PS51892">
    <property type="entry name" value="SUBTILASE"/>
    <property type="match status" value="1"/>
</dbReference>
<evidence type="ECO:0000256" key="10">
    <source>
        <dbReference type="PROSITE-ProRule" id="PRU01240"/>
    </source>
</evidence>
<evidence type="ECO:0000259" key="13">
    <source>
        <dbReference type="PROSITE" id="PS51272"/>
    </source>
</evidence>